<reference evidence="1" key="2">
    <citation type="submission" date="2020-03" db="EMBL/GenBank/DDBJ databases">
        <authorList>
            <person name="Fu F.-F."/>
            <person name="Chen J."/>
        </authorList>
    </citation>
    <scope>NUCLEOTIDE SEQUENCE</scope>
    <source>
        <strain evidence="1">Lc1</strain>
    </source>
</reference>
<dbReference type="Proteomes" id="UP000613401">
    <property type="component" value="Unassembled WGS sequence"/>
</dbReference>
<dbReference type="AlphaFoldDB" id="A0A8H4FN98"/>
<comment type="caution">
    <text evidence="1">The sequence shown here is derived from an EMBL/GenBank/DDBJ whole genome shotgun (WGS) entry which is preliminary data.</text>
</comment>
<evidence type="ECO:0000313" key="1">
    <source>
        <dbReference type="EMBL" id="KAF3808221.1"/>
    </source>
</evidence>
<dbReference type="GeneID" id="69013986"/>
<name>A0A8H4FN98_COLGL</name>
<keyword evidence="2" id="KW-1185">Reference proteome</keyword>
<reference evidence="1" key="1">
    <citation type="journal article" date="2020" name="Phytopathology">
        <title>Genome sequence and comparative analysis of Colletotrichum gloeosporioides isolated from Liriodendron leaves.</title>
        <authorList>
            <person name="Fu F.F."/>
            <person name="Hao Z."/>
            <person name="Wang P."/>
            <person name="Lu Y."/>
            <person name="Xue L.J."/>
            <person name="Wei G."/>
            <person name="Tian Y."/>
            <person name="Baishi H."/>
            <person name="Xu H."/>
            <person name="Shi J."/>
            <person name="Cheng T."/>
            <person name="Wang G."/>
            <person name="Yi Y."/>
            <person name="Chen J."/>
        </authorList>
    </citation>
    <scope>NUCLEOTIDE SEQUENCE</scope>
    <source>
        <strain evidence="1">Lc1</strain>
    </source>
</reference>
<accession>A0A8H4FN98</accession>
<gene>
    <name evidence="1" type="ORF">GCG54_00006839</name>
</gene>
<evidence type="ECO:0000313" key="2">
    <source>
        <dbReference type="Proteomes" id="UP000613401"/>
    </source>
</evidence>
<protein>
    <submittedName>
        <fullName evidence="1">Uncharacterized protein</fullName>
    </submittedName>
</protein>
<organism evidence="1 2">
    <name type="scientific">Colletotrichum gloeosporioides</name>
    <name type="common">Anthracnose fungus</name>
    <name type="synonym">Glomerella cingulata</name>
    <dbReference type="NCBI Taxonomy" id="474922"/>
    <lineage>
        <taxon>Eukaryota</taxon>
        <taxon>Fungi</taxon>
        <taxon>Dikarya</taxon>
        <taxon>Ascomycota</taxon>
        <taxon>Pezizomycotina</taxon>
        <taxon>Sordariomycetes</taxon>
        <taxon>Hypocreomycetidae</taxon>
        <taxon>Glomerellales</taxon>
        <taxon>Glomerellaceae</taxon>
        <taxon>Colletotrichum</taxon>
        <taxon>Colletotrichum gloeosporioides species complex</taxon>
    </lineage>
</organism>
<dbReference type="RefSeq" id="XP_045267380.1">
    <property type="nucleotide sequence ID" value="XM_045406834.1"/>
</dbReference>
<dbReference type="EMBL" id="WVTB01000022">
    <property type="protein sequence ID" value="KAF3808221.1"/>
    <property type="molecule type" value="Genomic_DNA"/>
</dbReference>
<proteinExistence type="predicted"/>
<sequence length="105" mass="11978">MTAAPIELDVTPLHMLHQDRWIDSPQWIDCPFCTEIAVINVDIENDTMQVSMLPLVVLRMWGYPIYPLLMLELPREACDEAVLLQYAGLWAARPPTKETLELTVG</sequence>